<dbReference type="AlphaFoldDB" id="A0A494WZQ1"/>
<dbReference type="Gene3D" id="3.40.1350.10">
    <property type="match status" value="1"/>
</dbReference>
<keyword evidence="3" id="KW-1185">Reference proteome</keyword>
<sequence length="625" mass="72299">MDDRLVMQVQMTVIDHLGIQLYSHLAPVICELIANSWDADANNVWVSVPEVAVDESSEIVIRDDGEGMTFQEINEYYLQIGRNRRKNLGKDRTKGGRKVIGRKGLGKLSAFGVADEVMVETVKEGRRVAFVLNIHDIRRSEGLYEPPVLVDEPTDDPPGTTVTLRKLKRKRPVDIESLRRQIARRFTILGQSFNVYLNNVEITLDDRGYKLQYKWEIDEWVDPGKQRRIKGWIGTLEKPVREDFGKGIVVTARGKLIHEPTFFGASGGKQVAYSYMVGVLEADYLDDDPDKDLVSTDRSSIITDSEEAQELFEWARKKIAEISEEWSDKRAREREQVIKSLEIVDSWYRKLGTHEKRLADRVFRAIASVPDLPDEKAQEFIEYVIDSIDHRAFKDLIADFKGTEDELKLLELFREWEVLEAKEMLRVMEGRFATIEKFETLVRENAKEVPTLHNFFKEFPWMLDPRWTVWKDEATYSNLLKERFPEGDDVPEENRRIDFLAVGFGHTLNIIELKRPRAKAGKKEFSQVQEYLEFIQTYVREEGRFSDVIAYLVCGGIVDKAEVRTKRDIARRVGIHVLFYSELMDRAKALHQELIEKYQSLKERKKTAEQVGETRSLVAVGKSGD</sequence>
<gene>
    <name evidence="2" type="ORF">D7024_04910</name>
</gene>
<reference evidence="2 3" key="1">
    <citation type="submission" date="2018-10" db="EMBL/GenBank/DDBJ databases">
        <authorList>
            <person name="Grouzdev D.S."/>
            <person name="Krutkina M.S."/>
            <person name="Tourova T.P."/>
            <person name="Nazina T.N."/>
        </authorList>
    </citation>
    <scope>NUCLEOTIDE SEQUENCE [LARGE SCALE GENOMIC DNA]</scope>
    <source>
        <strain evidence="2 3">435</strain>
    </source>
</reference>
<dbReference type="Pfam" id="PF13589">
    <property type="entry name" value="HATPase_c_3"/>
    <property type="match status" value="1"/>
</dbReference>
<dbReference type="Proteomes" id="UP000271256">
    <property type="component" value="Unassembled WGS sequence"/>
</dbReference>
<organism evidence="2 3">
    <name type="scientific">Desulfofundulus salinus</name>
    <dbReference type="NCBI Taxonomy" id="2419843"/>
    <lineage>
        <taxon>Bacteria</taxon>
        <taxon>Bacillati</taxon>
        <taxon>Bacillota</taxon>
        <taxon>Clostridia</taxon>
        <taxon>Eubacteriales</taxon>
        <taxon>Peptococcaceae</taxon>
        <taxon>Desulfofundulus</taxon>
    </lineage>
</organism>
<comment type="caution">
    <text evidence="2">The sequence shown here is derived from an EMBL/GenBank/DDBJ whole genome shotgun (WGS) entry which is preliminary data.</text>
</comment>
<dbReference type="RefSeq" id="WP_121450781.1">
    <property type="nucleotide sequence ID" value="NZ_RBWE01000001.1"/>
</dbReference>
<evidence type="ECO:0000256" key="1">
    <source>
        <dbReference type="SAM" id="Coils"/>
    </source>
</evidence>
<evidence type="ECO:0000313" key="2">
    <source>
        <dbReference type="EMBL" id="RKO66345.1"/>
    </source>
</evidence>
<keyword evidence="1" id="KW-0175">Coiled coil</keyword>
<dbReference type="InterPro" id="IPR011856">
    <property type="entry name" value="tRNA_endonuc-like_dom_sf"/>
</dbReference>
<evidence type="ECO:0008006" key="4">
    <source>
        <dbReference type="Google" id="ProtNLM"/>
    </source>
</evidence>
<dbReference type="OrthoDB" id="9816482at2"/>
<proteinExistence type="predicted"/>
<protein>
    <recommendedName>
        <fullName evidence="4">ATP-binding protein</fullName>
    </recommendedName>
</protein>
<accession>A0A494WZQ1</accession>
<dbReference type="SUPFAM" id="SSF55874">
    <property type="entry name" value="ATPase domain of HSP90 chaperone/DNA topoisomerase II/histidine kinase"/>
    <property type="match status" value="1"/>
</dbReference>
<dbReference type="Gene3D" id="3.30.565.10">
    <property type="entry name" value="Histidine kinase-like ATPase, C-terminal domain"/>
    <property type="match status" value="1"/>
</dbReference>
<feature type="coiled-coil region" evidence="1">
    <location>
        <begin position="584"/>
        <end position="611"/>
    </location>
</feature>
<dbReference type="EMBL" id="RBWE01000001">
    <property type="protein sequence ID" value="RKO66345.1"/>
    <property type="molecule type" value="Genomic_DNA"/>
</dbReference>
<name>A0A494WZQ1_9FIRM</name>
<evidence type="ECO:0000313" key="3">
    <source>
        <dbReference type="Proteomes" id="UP000271256"/>
    </source>
</evidence>
<dbReference type="InterPro" id="IPR036890">
    <property type="entry name" value="HATPase_C_sf"/>
</dbReference>
<dbReference type="GO" id="GO:0003676">
    <property type="term" value="F:nucleic acid binding"/>
    <property type="evidence" value="ECO:0007669"/>
    <property type="project" value="InterPro"/>
</dbReference>